<sequence length="438" mass="49832">MAEVYDLLFGGPGKESLAGCKDIILQATQALLTNDVDEHALFDYGPAVGDPEVRHQLAEFLKIQYNDNVESDNLFITAAATQGIHLATTVLMSKDAPIFVEDPTFFIAHGMFQRDYERRVIPVQTDDDGIDLDVFERLLQETPAPTETKYPFRRMLYVMTVHHNPKGSCLPPEKCRRLVYLARKYDVLLFGEDVYDLLTYTEDGVPPLRLLAYDNKEDPDYRGHTISNCTFSKIFSPGLRLGWIETSPRIIQMLRDCYTTASGFCFNHYVSRVVGKALELGLVQTNLARLRKLYGEKIRAACRRLRENQTPVSFMEPKGGFFLWLKLPENINGEKFQEKAKAENLLVMAGSQASMCGNYKNFIRISISVIPRDKIEQGMDKLSELIRSFMPDDNTDYLRQRASAYRSSYHYCITTANAKHVPVLCFIYHDDLLAGIGN</sequence>
<organism evidence="2 3">
    <name type="scientific">Magallana gigas</name>
    <name type="common">Pacific oyster</name>
    <name type="synonym">Crassostrea gigas</name>
    <dbReference type="NCBI Taxonomy" id="29159"/>
    <lineage>
        <taxon>Eukaryota</taxon>
        <taxon>Metazoa</taxon>
        <taxon>Spiralia</taxon>
        <taxon>Lophotrochozoa</taxon>
        <taxon>Mollusca</taxon>
        <taxon>Bivalvia</taxon>
        <taxon>Autobranchia</taxon>
        <taxon>Pteriomorphia</taxon>
        <taxon>Ostreida</taxon>
        <taxon>Ostreoidea</taxon>
        <taxon>Ostreidae</taxon>
        <taxon>Magallana</taxon>
    </lineage>
</organism>
<evidence type="ECO:0000259" key="1">
    <source>
        <dbReference type="Pfam" id="PF00155"/>
    </source>
</evidence>
<evidence type="ECO:0000313" key="3">
    <source>
        <dbReference type="Proteomes" id="UP000005408"/>
    </source>
</evidence>
<dbReference type="InterPro" id="IPR015424">
    <property type="entry name" value="PyrdxlP-dep_Trfase"/>
</dbReference>
<name>A0A8W8IKC6_MAGGI</name>
<dbReference type="AlphaFoldDB" id="A0A8W8IKC6"/>
<dbReference type="EnsemblMetazoa" id="G14715.2">
    <property type="protein sequence ID" value="G14715.2:cds"/>
    <property type="gene ID" value="G14715"/>
</dbReference>
<dbReference type="PANTHER" id="PTHR42858:SF1">
    <property type="entry name" value="LD15494P"/>
    <property type="match status" value="1"/>
</dbReference>
<feature type="domain" description="Aminotransferase class I/classII large" evidence="1">
    <location>
        <begin position="35"/>
        <end position="382"/>
    </location>
</feature>
<protein>
    <recommendedName>
        <fullName evidence="1">Aminotransferase class I/classII large domain-containing protein</fullName>
    </recommendedName>
</protein>
<evidence type="ECO:0000313" key="2">
    <source>
        <dbReference type="EnsemblMetazoa" id="G14715.2:cds"/>
    </source>
</evidence>
<reference evidence="2" key="1">
    <citation type="submission" date="2022-08" db="UniProtKB">
        <authorList>
            <consortium name="EnsemblMetazoa"/>
        </authorList>
    </citation>
    <scope>IDENTIFICATION</scope>
    <source>
        <strain evidence="2">05x7-T-G4-1.051#20</strain>
    </source>
</reference>
<dbReference type="Gene3D" id="3.90.1150.10">
    <property type="entry name" value="Aspartate Aminotransferase, domain 1"/>
    <property type="match status" value="1"/>
</dbReference>
<dbReference type="Proteomes" id="UP000005408">
    <property type="component" value="Unassembled WGS sequence"/>
</dbReference>
<keyword evidence="3" id="KW-1185">Reference proteome</keyword>
<dbReference type="GO" id="GO:0030170">
    <property type="term" value="F:pyridoxal phosphate binding"/>
    <property type="evidence" value="ECO:0007669"/>
    <property type="project" value="InterPro"/>
</dbReference>
<dbReference type="CDD" id="cd00609">
    <property type="entry name" value="AAT_like"/>
    <property type="match status" value="1"/>
</dbReference>
<proteinExistence type="predicted"/>
<dbReference type="InterPro" id="IPR015422">
    <property type="entry name" value="PyrdxlP-dep_Trfase_small"/>
</dbReference>
<dbReference type="InterPro" id="IPR015421">
    <property type="entry name" value="PyrdxlP-dep_Trfase_major"/>
</dbReference>
<dbReference type="Pfam" id="PF00155">
    <property type="entry name" value="Aminotran_1_2"/>
    <property type="match status" value="1"/>
</dbReference>
<dbReference type="SUPFAM" id="SSF53383">
    <property type="entry name" value="PLP-dependent transferases"/>
    <property type="match status" value="1"/>
</dbReference>
<dbReference type="InterPro" id="IPR004839">
    <property type="entry name" value="Aminotransferase_I/II_large"/>
</dbReference>
<dbReference type="Gene3D" id="3.40.640.10">
    <property type="entry name" value="Type I PLP-dependent aspartate aminotransferase-like (Major domain)"/>
    <property type="match status" value="1"/>
</dbReference>
<dbReference type="GO" id="GO:0047536">
    <property type="term" value="F:2-aminoadipate transaminase activity"/>
    <property type="evidence" value="ECO:0007669"/>
    <property type="project" value="TreeGrafter"/>
</dbReference>
<dbReference type="PANTHER" id="PTHR42858">
    <property type="entry name" value="AMINOTRANSFERASE"/>
    <property type="match status" value="1"/>
</dbReference>
<accession>A0A8W8IKC6</accession>